<dbReference type="FunFam" id="3.40.720.10:FF:000008">
    <property type="entry name" value="Alkaline phosphatase"/>
    <property type="match status" value="1"/>
</dbReference>
<dbReference type="EC" id="3.1.3.1" evidence="3 17"/>
<feature type="binding site" evidence="15">
    <location>
        <position position="173"/>
    </location>
    <ligand>
        <name>Mg(2+)</name>
        <dbReference type="ChEBI" id="CHEBI:18420"/>
    </ligand>
</feature>
<keyword evidence="6" id="KW-0336">GPI-anchor</keyword>
<evidence type="ECO:0000313" key="20">
    <source>
        <dbReference type="Proteomes" id="UP000186922"/>
    </source>
</evidence>
<feature type="active site" description="Phosphoserine intermediate" evidence="14">
    <location>
        <position position="109"/>
    </location>
</feature>
<evidence type="ECO:0000256" key="7">
    <source>
        <dbReference type="ARBA" id="ARBA00022723"/>
    </source>
</evidence>
<dbReference type="Proteomes" id="UP000186922">
    <property type="component" value="Unassembled WGS sequence"/>
</dbReference>
<dbReference type="SUPFAM" id="SSF53649">
    <property type="entry name" value="Alkaline phosphatase-like"/>
    <property type="match status" value="1"/>
</dbReference>
<evidence type="ECO:0000256" key="18">
    <source>
        <dbReference type="SAM" id="SignalP"/>
    </source>
</evidence>
<organism evidence="19 20">
    <name type="scientific">Ramazzottius varieornatus</name>
    <name type="common">Water bear</name>
    <name type="synonym">Tardigrade</name>
    <dbReference type="NCBI Taxonomy" id="947166"/>
    <lineage>
        <taxon>Eukaryota</taxon>
        <taxon>Metazoa</taxon>
        <taxon>Ecdysozoa</taxon>
        <taxon>Tardigrada</taxon>
        <taxon>Eutardigrada</taxon>
        <taxon>Parachela</taxon>
        <taxon>Hypsibioidea</taxon>
        <taxon>Ramazzottiidae</taxon>
        <taxon>Ramazzottius</taxon>
    </lineage>
</organism>
<evidence type="ECO:0000256" key="5">
    <source>
        <dbReference type="ARBA" id="ARBA00022553"/>
    </source>
</evidence>
<keyword evidence="20" id="KW-1185">Reference proteome</keyword>
<evidence type="ECO:0000256" key="11">
    <source>
        <dbReference type="ARBA" id="ARBA00023136"/>
    </source>
</evidence>
<evidence type="ECO:0000256" key="12">
    <source>
        <dbReference type="ARBA" id="ARBA00023180"/>
    </source>
</evidence>
<keyword evidence="10 15" id="KW-0460">Magnesium</keyword>
<evidence type="ECO:0000256" key="10">
    <source>
        <dbReference type="ARBA" id="ARBA00022842"/>
    </source>
</evidence>
<sequence length="594" mass="65686">MKEEWIILLVAVWVSLLRNPVRSQEADFWKKQAETLIQDHLQEKINTRIAKNIILFIGDGLSMATTTAARILDGQLHGGKGEENHLAYERLDHTALIKTYCTNKQIPDSACTATAMASGVKTKSRVLGLDDSVLLANCSTVTNSSKLSNILRWAQEAEKSTGIVTTTRITHATPAAFYAHAADRDWEDDSAIPEGHGACKDIAKQLVEELPGRDLKVILGGGRRHFFPKDLTDIQYANRTGRRSDGRNLVEDWVADKFKRNFAYNYVHKNDEFNDIDIEETDYLLGLFDHSHMKYDSDRDTGPDGQPSISRMVHTALKILQKNKKGYFLMVEGGRIDHAHHENHARYALEDTIAFSSAVSTAMKMINLEDTLVIVTADHAHSLAISGYSNRGHPILDLAGTRSDVDAKPYTTLMYAVGPGFVQSSEGRENITEKPIKEKHYRQQSTVPASSAAHDGEDVLAYSQGPMAHLVNGVMEQNALAYVMAYSACIGPARKSQQCYRRRVEASSASTKTTADMRTTTVSINRPVEPVEPQSDVIADATDIYGMQNDVTIAAEPVEVLRVTISGAGRNMILVNSCMIFSVSFTISSLLRTL</sequence>
<evidence type="ECO:0000313" key="19">
    <source>
        <dbReference type="EMBL" id="GAV02821.1"/>
    </source>
</evidence>
<feature type="binding site" evidence="15">
    <location>
        <position position="378"/>
    </location>
    <ligand>
        <name>Zn(2+)</name>
        <dbReference type="ChEBI" id="CHEBI:29105"/>
        <label>2</label>
    </ligand>
</feature>
<keyword evidence="13" id="KW-0449">Lipoprotein</keyword>
<feature type="binding site" evidence="15">
    <location>
        <position position="454"/>
    </location>
    <ligand>
        <name>Zn(2+)</name>
        <dbReference type="ChEBI" id="CHEBI:29105"/>
        <label>2</label>
    </ligand>
</feature>
<keyword evidence="4" id="KW-1003">Cell membrane</keyword>
<dbReference type="CDD" id="cd16012">
    <property type="entry name" value="ALP"/>
    <property type="match status" value="1"/>
</dbReference>
<feature type="binding site" evidence="15">
    <location>
        <position position="59"/>
    </location>
    <ligand>
        <name>Zn(2+)</name>
        <dbReference type="ChEBI" id="CHEBI:29105"/>
        <label>2</label>
    </ligand>
</feature>
<dbReference type="AlphaFoldDB" id="A0A1D1VPE0"/>
<feature type="binding site" evidence="15">
    <location>
        <position position="171"/>
    </location>
    <ligand>
        <name>Mg(2+)</name>
        <dbReference type="ChEBI" id="CHEBI:18420"/>
    </ligand>
</feature>
<dbReference type="OrthoDB" id="5818554at2759"/>
<dbReference type="InterPro" id="IPR001952">
    <property type="entry name" value="Alkaline_phosphatase"/>
</dbReference>
<feature type="binding site" evidence="15">
    <location>
        <position position="332"/>
    </location>
    <ligand>
        <name>Mg(2+)</name>
        <dbReference type="ChEBI" id="CHEBI:18420"/>
    </ligand>
</feature>
<evidence type="ECO:0000256" key="4">
    <source>
        <dbReference type="ARBA" id="ARBA00022475"/>
    </source>
</evidence>
<dbReference type="GO" id="GO:0098552">
    <property type="term" value="C:side of membrane"/>
    <property type="evidence" value="ECO:0007669"/>
    <property type="project" value="UniProtKB-KW"/>
</dbReference>
<keyword evidence="7 15" id="KW-0479">Metal-binding</keyword>
<keyword evidence="11" id="KW-0472">Membrane</keyword>
<dbReference type="GO" id="GO:0005886">
    <property type="term" value="C:plasma membrane"/>
    <property type="evidence" value="ECO:0007669"/>
    <property type="project" value="UniProtKB-SubCell"/>
</dbReference>
<evidence type="ECO:0000256" key="16">
    <source>
        <dbReference type="RuleBase" id="RU003946"/>
    </source>
</evidence>
<evidence type="ECO:0000256" key="1">
    <source>
        <dbReference type="ARBA" id="ARBA00004609"/>
    </source>
</evidence>
<keyword evidence="9 15" id="KW-0862">Zinc</keyword>
<dbReference type="PROSITE" id="PS00123">
    <property type="entry name" value="ALKALINE_PHOSPHATASE"/>
    <property type="match status" value="1"/>
</dbReference>
<evidence type="ECO:0000256" key="8">
    <source>
        <dbReference type="ARBA" id="ARBA00022801"/>
    </source>
</evidence>
<dbReference type="EMBL" id="BDGG01000008">
    <property type="protein sequence ID" value="GAV02821.1"/>
    <property type="molecule type" value="Genomic_DNA"/>
</dbReference>
<comment type="cofactor">
    <cofactor evidence="15">
        <name>Zn(2+)</name>
        <dbReference type="ChEBI" id="CHEBI:29105"/>
    </cofactor>
    <text evidence="15">Binds 2 Zn(2+) ions.</text>
</comment>
<dbReference type="PANTHER" id="PTHR11596:SF5">
    <property type="entry name" value="ALKALINE PHOSPHATASE"/>
    <property type="match status" value="1"/>
</dbReference>
<dbReference type="Gene3D" id="3.40.720.10">
    <property type="entry name" value="Alkaline Phosphatase, subunit A"/>
    <property type="match status" value="1"/>
</dbReference>
<gene>
    <name evidence="19" type="primary">RvY_13339-1</name>
    <name evidence="19" type="synonym">RvY_13339.1</name>
    <name evidence="19" type="ORF">RvY_13339</name>
</gene>
<dbReference type="GO" id="GO:0046872">
    <property type="term" value="F:metal ion binding"/>
    <property type="evidence" value="ECO:0007669"/>
    <property type="project" value="UniProtKB-KW"/>
</dbReference>
<feature type="chain" id="PRO_5008898683" description="Alkaline phosphatase" evidence="18">
    <location>
        <begin position="24"/>
        <end position="594"/>
    </location>
</feature>
<dbReference type="GO" id="GO:0004035">
    <property type="term" value="F:alkaline phosphatase activity"/>
    <property type="evidence" value="ECO:0007669"/>
    <property type="project" value="UniProtKB-EC"/>
</dbReference>
<comment type="subcellular location">
    <subcellularLocation>
        <location evidence="1">Cell membrane</location>
        <topology evidence="1">Lipid-anchor</topology>
        <topology evidence="1">GPI-anchor</topology>
    </subcellularLocation>
</comment>
<protein>
    <recommendedName>
        <fullName evidence="3 17">Alkaline phosphatase</fullName>
        <ecNumber evidence="3 17">3.1.3.1</ecNumber>
    </recommendedName>
</protein>
<dbReference type="Pfam" id="PF00245">
    <property type="entry name" value="Alk_phosphatase"/>
    <property type="match status" value="1"/>
</dbReference>
<dbReference type="SMART" id="SM00098">
    <property type="entry name" value="alkPPc"/>
    <property type="match status" value="1"/>
</dbReference>
<keyword evidence="5" id="KW-0597">Phosphoprotein</keyword>
<dbReference type="PRINTS" id="PR00113">
    <property type="entry name" value="ALKPHPHTASE"/>
</dbReference>
<dbReference type="STRING" id="947166.A0A1D1VPE0"/>
<evidence type="ECO:0000256" key="14">
    <source>
        <dbReference type="PIRSR" id="PIRSR601952-1"/>
    </source>
</evidence>
<feature type="signal peptide" evidence="18">
    <location>
        <begin position="1"/>
        <end position="23"/>
    </location>
</feature>
<evidence type="ECO:0000256" key="13">
    <source>
        <dbReference type="ARBA" id="ARBA00023288"/>
    </source>
</evidence>
<comment type="similarity">
    <text evidence="2 16">Belongs to the alkaline phosphatase family.</text>
</comment>
<accession>A0A1D1VPE0</accession>
<evidence type="ECO:0000256" key="9">
    <source>
        <dbReference type="ARBA" id="ARBA00022833"/>
    </source>
</evidence>
<comment type="caution">
    <text evidence="19">The sequence shown here is derived from an EMBL/GenBank/DDBJ whole genome shotgun (WGS) entry which is preliminary data.</text>
</comment>
<proteinExistence type="inferred from homology"/>
<comment type="cofactor">
    <cofactor evidence="15">
        <name>Mg(2+)</name>
        <dbReference type="ChEBI" id="CHEBI:18420"/>
    </cofactor>
    <text evidence="15">Binds 1 Mg(2+) ion.</text>
</comment>
<feature type="binding site" evidence="15">
    <location>
        <position position="341"/>
    </location>
    <ligand>
        <name>Zn(2+)</name>
        <dbReference type="ChEBI" id="CHEBI:29105"/>
        <label>2</label>
    </ligand>
</feature>
<keyword evidence="12" id="KW-0325">Glycoprotein</keyword>
<keyword evidence="18" id="KW-0732">Signal</keyword>
<evidence type="ECO:0000256" key="15">
    <source>
        <dbReference type="PIRSR" id="PIRSR601952-2"/>
    </source>
</evidence>
<evidence type="ECO:0000256" key="2">
    <source>
        <dbReference type="ARBA" id="ARBA00005984"/>
    </source>
</evidence>
<name>A0A1D1VPE0_RAMVA</name>
<dbReference type="InterPro" id="IPR018299">
    <property type="entry name" value="Alkaline_phosphatase_AS"/>
</dbReference>
<evidence type="ECO:0000256" key="6">
    <source>
        <dbReference type="ARBA" id="ARBA00022622"/>
    </source>
</evidence>
<evidence type="ECO:0000256" key="3">
    <source>
        <dbReference type="ARBA" id="ARBA00012647"/>
    </source>
</evidence>
<keyword evidence="8 17" id="KW-0378">Hydrolase</keyword>
<evidence type="ECO:0000256" key="17">
    <source>
        <dbReference type="RuleBase" id="RU003947"/>
    </source>
</evidence>
<feature type="binding site" evidence="15">
    <location>
        <position position="337"/>
    </location>
    <ligand>
        <name>Zn(2+)</name>
        <dbReference type="ChEBI" id="CHEBI:29105"/>
        <label>2</label>
    </ligand>
</feature>
<feature type="binding site" evidence="15">
    <location>
        <position position="59"/>
    </location>
    <ligand>
        <name>Mg(2+)</name>
        <dbReference type="ChEBI" id="CHEBI:18420"/>
    </ligand>
</feature>
<dbReference type="InterPro" id="IPR017850">
    <property type="entry name" value="Alkaline_phosphatase_core_sf"/>
</dbReference>
<comment type="catalytic activity">
    <reaction evidence="17">
        <text>a phosphate monoester + H2O = an alcohol + phosphate</text>
        <dbReference type="Rhea" id="RHEA:15017"/>
        <dbReference type="ChEBI" id="CHEBI:15377"/>
        <dbReference type="ChEBI" id="CHEBI:30879"/>
        <dbReference type="ChEBI" id="CHEBI:43474"/>
        <dbReference type="ChEBI" id="CHEBI:67140"/>
        <dbReference type="EC" id="3.1.3.1"/>
    </reaction>
</comment>
<dbReference type="PANTHER" id="PTHR11596">
    <property type="entry name" value="ALKALINE PHOSPHATASE"/>
    <property type="match status" value="1"/>
</dbReference>
<reference evidence="19 20" key="1">
    <citation type="journal article" date="2016" name="Nat. Commun.">
        <title>Extremotolerant tardigrade genome and improved radiotolerance of human cultured cells by tardigrade-unique protein.</title>
        <authorList>
            <person name="Hashimoto T."/>
            <person name="Horikawa D.D."/>
            <person name="Saito Y."/>
            <person name="Kuwahara H."/>
            <person name="Kozuka-Hata H."/>
            <person name="Shin-I T."/>
            <person name="Minakuchi Y."/>
            <person name="Ohishi K."/>
            <person name="Motoyama A."/>
            <person name="Aizu T."/>
            <person name="Enomoto A."/>
            <person name="Kondo K."/>
            <person name="Tanaka S."/>
            <person name="Hara Y."/>
            <person name="Koshikawa S."/>
            <person name="Sagara H."/>
            <person name="Miura T."/>
            <person name="Yokobori S."/>
            <person name="Miyagawa K."/>
            <person name="Suzuki Y."/>
            <person name="Kubo T."/>
            <person name="Oyama M."/>
            <person name="Kohara Y."/>
            <person name="Fujiyama A."/>
            <person name="Arakawa K."/>
            <person name="Katayama T."/>
            <person name="Toyoda A."/>
            <person name="Kunieda T."/>
        </authorList>
    </citation>
    <scope>NUCLEOTIDE SEQUENCE [LARGE SCALE GENOMIC DNA]</scope>
    <source>
        <strain evidence="19 20">YOKOZUNA-1</strain>
    </source>
</reference>
<feature type="binding site" evidence="15">
    <location>
        <position position="379"/>
    </location>
    <ligand>
        <name>Zn(2+)</name>
        <dbReference type="ChEBI" id="CHEBI:29105"/>
        <label>2</label>
    </ligand>
</feature>